<evidence type="ECO:0000313" key="4">
    <source>
        <dbReference type="Proteomes" id="UP000228593"/>
    </source>
</evidence>
<dbReference type="Proteomes" id="UP000228593">
    <property type="component" value="Unassembled WGS sequence"/>
</dbReference>
<evidence type="ECO:0000256" key="1">
    <source>
        <dbReference type="PROSITE-ProRule" id="PRU00409"/>
    </source>
</evidence>
<dbReference type="RefSeq" id="WP_099915996.1">
    <property type="nucleotide sequence ID" value="NZ_BMHS01000002.1"/>
</dbReference>
<dbReference type="OrthoDB" id="9803907at2"/>
<dbReference type="GO" id="GO:0046872">
    <property type="term" value="F:metal ion binding"/>
    <property type="evidence" value="ECO:0007669"/>
    <property type="project" value="InterPro"/>
</dbReference>
<keyword evidence="1" id="KW-0067">ATP-binding</keyword>
<dbReference type="SUPFAM" id="SSF53623">
    <property type="entry name" value="MurD-like peptide ligases, catalytic domain"/>
    <property type="match status" value="1"/>
</dbReference>
<dbReference type="GO" id="GO:0009432">
    <property type="term" value="P:SOS response"/>
    <property type="evidence" value="ECO:0007669"/>
    <property type="project" value="TreeGrafter"/>
</dbReference>
<keyword evidence="1" id="KW-0547">Nucleotide-binding</keyword>
<proteinExistence type="predicted"/>
<dbReference type="EMBL" id="PDOB01000014">
    <property type="protein sequence ID" value="PIL39761.1"/>
    <property type="molecule type" value="Genomic_DNA"/>
</dbReference>
<dbReference type="GO" id="GO:0005524">
    <property type="term" value="F:ATP binding"/>
    <property type="evidence" value="ECO:0007669"/>
    <property type="project" value="UniProtKB-UniRule"/>
</dbReference>
<evidence type="ECO:0000259" key="2">
    <source>
        <dbReference type="PROSITE" id="PS50975"/>
    </source>
</evidence>
<dbReference type="NCBIfam" id="TIGR02068">
    <property type="entry name" value="cya_phycin_syn"/>
    <property type="match status" value="1"/>
</dbReference>
<dbReference type="AlphaFoldDB" id="A0A2G8T148"/>
<dbReference type="GO" id="GO:0018169">
    <property type="term" value="F:ribosomal S6-glutamic acid ligase activity"/>
    <property type="evidence" value="ECO:0007669"/>
    <property type="project" value="TreeGrafter"/>
</dbReference>
<dbReference type="Gene3D" id="3.30.470.20">
    <property type="entry name" value="ATP-grasp fold, B domain"/>
    <property type="match status" value="1"/>
</dbReference>
<dbReference type="PANTHER" id="PTHR21621">
    <property type="entry name" value="RIBOSOMAL PROTEIN S6 MODIFICATION PROTEIN"/>
    <property type="match status" value="1"/>
</dbReference>
<dbReference type="SUPFAM" id="SSF56059">
    <property type="entry name" value="Glutathione synthetase ATP-binding domain-like"/>
    <property type="match status" value="1"/>
</dbReference>
<reference evidence="3 4" key="1">
    <citation type="submission" date="2017-10" db="EMBL/GenBank/DDBJ databases">
        <title>Massilia psychrophilum sp. nov., a novel purple-pigmented bacterium isolated from Tianshan glacier, Xinjiang Municipality, China.</title>
        <authorList>
            <person name="Wang H."/>
        </authorList>
    </citation>
    <scope>NUCLEOTIDE SEQUENCE [LARGE SCALE GENOMIC DNA]</scope>
    <source>
        <strain evidence="3 4">JCM 30813</strain>
    </source>
</reference>
<name>A0A2G8T148_9BURK</name>
<protein>
    <submittedName>
        <fullName evidence="3">Cyanophycin synthetase</fullName>
    </submittedName>
</protein>
<keyword evidence="4" id="KW-1185">Reference proteome</keyword>
<dbReference type="InterPro" id="IPR013815">
    <property type="entry name" value="ATP_grasp_subdomain_1"/>
</dbReference>
<dbReference type="InterPro" id="IPR044019">
    <property type="entry name" value="Cyanophycin_syn_N"/>
</dbReference>
<comment type="caution">
    <text evidence="3">The sequence shown here is derived from an EMBL/GenBank/DDBJ whole genome shotgun (WGS) entry which is preliminary data.</text>
</comment>
<organism evidence="3 4">
    <name type="scientific">Massilia psychrophila</name>
    <dbReference type="NCBI Taxonomy" id="1603353"/>
    <lineage>
        <taxon>Bacteria</taxon>
        <taxon>Pseudomonadati</taxon>
        <taxon>Pseudomonadota</taxon>
        <taxon>Betaproteobacteria</taxon>
        <taxon>Burkholderiales</taxon>
        <taxon>Oxalobacteraceae</taxon>
        <taxon>Telluria group</taxon>
        <taxon>Massilia</taxon>
    </lineage>
</organism>
<accession>A0A2G8T148</accession>
<feature type="domain" description="ATP-grasp" evidence="2">
    <location>
        <begin position="231"/>
        <end position="488"/>
    </location>
</feature>
<dbReference type="GO" id="GO:0005737">
    <property type="term" value="C:cytoplasm"/>
    <property type="evidence" value="ECO:0007669"/>
    <property type="project" value="TreeGrafter"/>
</dbReference>
<dbReference type="InterPro" id="IPR011761">
    <property type="entry name" value="ATP-grasp"/>
</dbReference>
<dbReference type="NCBIfam" id="NF010623">
    <property type="entry name" value="PRK14016.1"/>
    <property type="match status" value="1"/>
</dbReference>
<dbReference type="Pfam" id="PF02786">
    <property type="entry name" value="CPSase_L_D2"/>
    <property type="match status" value="1"/>
</dbReference>
<dbReference type="PANTHER" id="PTHR21621:SF0">
    <property type="entry name" value="BETA-CITRYLGLUTAMATE SYNTHASE B-RELATED"/>
    <property type="match status" value="1"/>
</dbReference>
<sequence length="733" mass="77869">MIKKKDLDFLRVTHLRGPNIWTYRPVIEVVVDIGALEELPSNLIPGLYERLVESLPGLVVHRCGVGEYGGFLKRLREGTWAGHILEHVVLELQTLAGMRTGFGKTRETGEAGIYKMAFRTREEHVGRAALAAGRSLLMAAINGPDDTSDTPFDLAAEVAILKNLVDEHCLGPSTAHIVEAATERHIPSIRLTDGNLVQLGHGAAQRRIWTAETDGTSAIAESIASDKDLTKSLLKSCGLPVPEGSLVRSAEEAWEEAQDIGLPVVVKPYDGNHGRGVSLNLMTEADVVAAYHLASRKGDSQSVLVERYITGDEHRILVVGTQVVAAAKGESLWVTGDGAANIIALVDSQINTDPRRGSGEDSPLNALAPEEGAEIILELERQGLTAYSVPLAGQKVLIQPNGNVAFDVTDKIHPSVRHAAALAARVVGLDIAGIDLVCEDISRPLEEQRGAIIEVNASPGLLAHLKPADGPARPVGAAIIAHLFTPAQNGRIPIVGVTGTLGTSLIAKLTGCLLQLTGKHVGVISGQGMYLDNRQVVAGDCIKWETGQRLLINRTLNAAVFESHARMILTEGLAYDKCQVGIVTDMEGMESLGLAEFYIRDADAMANVIRTQVDVILPDGVAVLNADNAQVAELAALCDGKVIFYALDPDNDVVARHRAAGERTVFVRAGAIVIADGALETALLPLSSMKTATVKYPASVLAAVAAAWALDVTPELLVAGLRTFDAAPKLPAH</sequence>
<dbReference type="Gene3D" id="3.30.1490.20">
    <property type="entry name" value="ATP-grasp fold, A domain"/>
    <property type="match status" value="1"/>
</dbReference>
<dbReference type="InterPro" id="IPR005479">
    <property type="entry name" value="CPAse_ATP-bd"/>
</dbReference>
<dbReference type="InterPro" id="IPR011810">
    <property type="entry name" value="Cya_phycin_syn"/>
</dbReference>
<dbReference type="PROSITE" id="PS50975">
    <property type="entry name" value="ATP_GRASP"/>
    <property type="match status" value="1"/>
</dbReference>
<gene>
    <name evidence="3" type="primary">cphA</name>
    <name evidence="3" type="ORF">CR103_10770</name>
</gene>
<dbReference type="Pfam" id="PF18921">
    <property type="entry name" value="Cyanophycin_syn"/>
    <property type="match status" value="1"/>
</dbReference>
<evidence type="ECO:0000313" key="3">
    <source>
        <dbReference type="EMBL" id="PIL39761.1"/>
    </source>
</evidence>
<dbReference type="InterPro" id="IPR036565">
    <property type="entry name" value="Mur-like_cat_sf"/>
</dbReference>
<dbReference type="Gene3D" id="3.40.1190.10">
    <property type="entry name" value="Mur-like, catalytic domain"/>
    <property type="match status" value="1"/>
</dbReference>